<evidence type="ECO:0000313" key="1">
    <source>
        <dbReference type="EMBL" id="KAG0575325.1"/>
    </source>
</evidence>
<protein>
    <submittedName>
        <fullName evidence="1">Uncharacterized protein</fullName>
    </submittedName>
</protein>
<dbReference type="Proteomes" id="UP000822688">
    <property type="component" value="Chromosome V"/>
</dbReference>
<proteinExistence type="predicted"/>
<gene>
    <name evidence="1" type="ORF">KC19_VG336900</name>
</gene>
<evidence type="ECO:0000313" key="2">
    <source>
        <dbReference type="Proteomes" id="UP000822688"/>
    </source>
</evidence>
<comment type="caution">
    <text evidence="1">The sequence shown here is derived from an EMBL/GenBank/DDBJ whole genome shotgun (WGS) entry which is preliminary data.</text>
</comment>
<sequence>MSTRTAFLRWLSALPRTLRKNPLLNFELYSNFSANFSLASRSFSFGNLRISTTEGSSE</sequence>
<organism evidence="1 2">
    <name type="scientific">Ceratodon purpureus</name>
    <name type="common">Fire moss</name>
    <name type="synonym">Dicranum purpureum</name>
    <dbReference type="NCBI Taxonomy" id="3225"/>
    <lineage>
        <taxon>Eukaryota</taxon>
        <taxon>Viridiplantae</taxon>
        <taxon>Streptophyta</taxon>
        <taxon>Embryophyta</taxon>
        <taxon>Bryophyta</taxon>
        <taxon>Bryophytina</taxon>
        <taxon>Bryopsida</taxon>
        <taxon>Dicranidae</taxon>
        <taxon>Pseudoditrichales</taxon>
        <taxon>Ditrichaceae</taxon>
        <taxon>Ceratodon</taxon>
    </lineage>
</organism>
<keyword evidence="2" id="KW-1185">Reference proteome</keyword>
<accession>A0A8T0HXD0</accession>
<dbReference type="AlphaFoldDB" id="A0A8T0HXD0"/>
<dbReference type="EMBL" id="CM026426">
    <property type="protein sequence ID" value="KAG0575325.1"/>
    <property type="molecule type" value="Genomic_DNA"/>
</dbReference>
<reference evidence="1" key="1">
    <citation type="submission" date="2020-06" db="EMBL/GenBank/DDBJ databases">
        <title>WGS assembly of Ceratodon purpureus strain R40.</title>
        <authorList>
            <person name="Carey S.B."/>
            <person name="Jenkins J."/>
            <person name="Shu S."/>
            <person name="Lovell J.T."/>
            <person name="Sreedasyam A."/>
            <person name="Maumus F."/>
            <person name="Tiley G.P."/>
            <person name="Fernandez-Pozo N."/>
            <person name="Barry K."/>
            <person name="Chen C."/>
            <person name="Wang M."/>
            <person name="Lipzen A."/>
            <person name="Daum C."/>
            <person name="Saski C.A."/>
            <person name="Payton A.C."/>
            <person name="Mcbreen J.C."/>
            <person name="Conrad R.E."/>
            <person name="Kollar L.M."/>
            <person name="Olsson S."/>
            <person name="Huttunen S."/>
            <person name="Landis J.B."/>
            <person name="Wickett N.J."/>
            <person name="Johnson M.G."/>
            <person name="Rensing S.A."/>
            <person name="Grimwood J."/>
            <person name="Schmutz J."/>
            <person name="Mcdaniel S.F."/>
        </authorList>
    </citation>
    <scope>NUCLEOTIDE SEQUENCE</scope>
    <source>
        <strain evidence="1">R40</strain>
    </source>
</reference>
<name>A0A8T0HXD0_CERPU</name>